<dbReference type="AlphaFoldDB" id="K2J290"/>
<dbReference type="Proteomes" id="UP000006755">
    <property type="component" value="Unassembled WGS sequence"/>
</dbReference>
<proteinExistence type="predicted"/>
<evidence type="ECO:0000313" key="2">
    <source>
        <dbReference type="EMBL" id="EKE77096.1"/>
    </source>
</evidence>
<dbReference type="InterPro" id="IPR021344">
    <property type="entry name" value="DUF2970"/>
</dbReference>
<keyword evidence="1" id="KW-0472">Membrane</keyword>
<gene>
    <name evidence="2" type="ORF">B3C1_02785</name>
</gene>
<keyword evidence="1" id="KW-0812">Transmembrane</keyword>
<sequence>MSIAGAFFGVQSSERHAADFKSRSALSYIIAGVIGVVLFVVSLMLLVSWVLN</sequence>
<dbReference type="Pfam" id="PF11174">
    <property type="entry name" value="DUF2970"/>
    <property type="match status" value="1"/>
</dbReference>
<dbReference type="EMBL" id="AMRI01000003">
    <property type="protein sequence ID" value="EKE77096.1"/>
    <property type="molecule type" value="Genomic_DNA"/>
</dbReference>
<keyword evidence="1" id="KW-1133">Transmembrane helix</keyword>
<name>K2J290_9GAMM</name>
<keyword evidence="3" id="KW-1185">Reference proteome</keyword>
<reference evidence="2 3" key="1">
    <citation type="journal article" date="2012" name="J. Bacteriol.">
        <title>Genome Sequence of Gallaecimonas xiamenensis Type Strain 3-C-1.</title>
        <authorList>
            <person name="Lai Q."/>
            <person name="Wang L."/>
            <person name="Wang W."/>
            <person name="Shao Z."/>
        </authorList>
    </citation>
    <scope>NUCLEOTIDE SEQUENCE [LARGE SCALE GENOMIC DNA]</scope>
    <source>
        <strain evidence="2 3">3-C-1</strain>
    </source>
</reference>
<accession>K2J290</accession>
<comment type="caution">
    <text evidence="2">The sequence shown here is derived from an EMBL/GenBank/DDBJ whole genome shotgun (WGS) entry which is preliminary data.</text>
</comment>
<evidence type="ECO:0000256" key="1">
    <source>
        <dbReference type="SAM" id="Phobius"/>
    </source>
</evidence>
<protein>
    <recommendedName>
        <fullName evidence="4">DUF2970 domain-containing protein</fullName>
    </recommendedName>
</protein>
<evidence type="ECO:0000313" key="3">
    <source>
        <dbReference type="Proteomes" id="UP000006755"/>
    </source>
</evidence>
<organism evidence="2 3">
    <name type="scientific">Gallaecimonas xiamenensis 3-C-1</name>
    <dbReference type="NCBI Taxonomy" id="745411"/>
    <lineage>
        <taxon>Bacteria</taxon>
        <taxon>Pseudomonadati</taxon>
        <taxon>Pseudomonadota</taxon>
        <taxon>Gammaproteobacteria</taxon>
        <taxon>Enterobacterales</taxon>
        <taxon>Gallaecimonadaceae</taxon>
        <taxon>Gallaecimonas</taxon>
    </lineage>
</organism>
<feature type="transmembrane region" description="Helical" evidence="1">
    <location>
        <begin position="27"/>
        <end position="51"/>
    </location>
</feature>
<evidence type="ECO:0008006" key="4">
    <source>
        <dbReference type="Google" id="ProtNLM"/>
    </source>
</evidence>